<evidence type="ECO:0000313" key="3">
    <source>
        <dbReference type="EMBL" id="AJF69886.1"/>
    </source>
</evidence>
<dbReference type="PANTHER" id="PTHR46580">
    <property type="entry name" value="SENSOR KINASE-RELATED"/>
    <property type="match status" value="1"/>
</dbReference>
<dbReference type="InterPro" id="IPR013517">
    <property type="entry name" value="FG-GAP"/>
</dbReference>
<evidence type="ECO:0000256" key="2">
    <source>
        <dbReference type="SAM" id="SignalP"/>
    </source>
</evidence>
<keyword evidence="1 2" id="KW-0732">Signal</keyword>
<dbReference type="InterPro" id="IPR015943">
    <property type="entry name" value="WD40/YVTN_repeat-like_dom_sf"/>
</dbReference>
<name>A0A0B5IBG1_9ACTN</name>
<dbReference type="STRING" id="362257.SVTN_21020"/>
<reference evidence="3 4" key="1">
    <citation type="submission" date="2014-12" db="EMBL/GenBank/DDBJ databases">
        <title>Complete genome sequence of Streptomyces vietnamensis strain GIMV4.0001, a genetic manipulable producer of the benzoisochromanequinone antibiotic granaticin.</title>
        <authorList>
            <person name="Deng M.R."/>
            <person name="Guo J."/>
            <person name="Ma L.Y."/>
            <person name="Feng G.D."/>
            <person name="Mo C.Y."/>
            <person name="Zhu H.H."/>
        </authorList>
    </citation>
    <scope>NUCLEOTIDE SEQUENCE [LARGE SCALE GENOMIC DNA]</scope>
    <source>
        <strain evidence="4">GIMV4.0001</strain>
    </source>
</reference>
<keyword evidence="4" id="KW-1185">Reference proteome</keyword>
<evidence type="ECO:0000313" key="4">
    <source>
        <dbReference type="Proteomes" id="UP000031774"/>
    </source>
</evidence>
<sequence length="1028" mass="106831">MSTALGITGLTAVAPSAVAASDAPYEVTIAAPPSVTPPPQAVFGAGTGLQASDPDPAKGMRWQSFAGGPVAYHQACDSTDRMAFHGDRFACLEYHQGTQDATIHDWTTGVTVTRPRPAGQIWLRAFGTDRLLSYSKDADGAVTLHLPGYGEGAPADVDVTTTEKITQDPEVLAFDTNGAVVMYTRASGGYGVGLVDFAAATLVPLAEPAAGVPFGLKAALSADRIALYGAYGMTEALVVPRATPAGPATTVKLPSTDARQDRLAFAGGWLVGAYSTYESGPLKATALATGATRDLGVLVAGDSELRVGTDGTPYFVGGTDSTHWGVRKVTLDAAGAPVTAQVLNTPPKPVSRWGLTVANGRVTTEQTDVYRGLQGYDVALTEPRTAASVWSCAVTPGTSPCAEPAGPGIVGARWADTGDGRLVTLGADDLPPFRGEAPCSWCVPTVYVAPAGPGATTRKITLDTTRRLKPARFYNASGRYVHFMATENYEAKSVVADIETGKVLSVSANTNQSLWGTWLWTASTANDTVSAVDLRTGSTVATVDLGTDCGTFDFEVVGKWIYARCQDSTSTVVYDSEKKTSVRFQVSPYARPSLGDGFIAYTESNGAEDDRLSVVDVRSGAPVTRAVGTLGGDISNNGQNWTIDRFGGGLAFIDPQQKIHVVGLGGPTSRVTVLDSAVPASVNLKSTTWKPRWTLSKPVKWSLVLKRKATGATVRTLTGEGRGVAAPVWDGKDATGKLVGNGAHTWTLTLKPADGQGADLVQSGTLSVTGGAAVWRDLAGDDAYGDLLVMDTTGLVSMYRGTGTGALSARIAGTGTKFATSSVLVPTGDLNGDRCADVYARVGDQLRAYRPGCGKVVSASSPYTLVGSGWGQYDVITSSGDVNGDGYADLVVRQASTGDVYFYGGTADHRVKARVKIGANWKLYKKLVGAGDLNGDGRGDLLGVDASGVLWRYYGTATGGVTTRAKVGSGWGGYSSLVGVGDLSGDGRADLLARDTAGKLWRYSGTGTGAYGTRVAIGSGWSTFKGLY</sequence>
<dbReference type="InterPro" id="IPR028994">
    <property type="entry name" value="Integrin_alpha_N"/>
</dbReference>
<feature type="chain" id="PRO_5038422051" description="FlgD Ig-like domain-containing protein" evidence="2">
    <location>
        <begin position="20"/>
        <end position="1028"/>
    </location>
</feature>
<evidence type="ECO:0000256" key="1">
    <source>
        <dbReference type="ARBA" id="ARBA00022729"/>
    </source>
</evidence>
<gene>
    <name evidence="3" type="ORF">SVTN_21020</name>
</gene>
<dbReference type="InterPro" id="IPR011045">
    <property type="entry name" value="N2O_reductase_N"/>
</dbReference>
<proteinExistence type="predicted"/>
<dbReference type="SUPFAM" id="SSF50974">
    <property type="entry name" value="Nitrous oxide reductase, N-terminal domain"/>
    <property type="match status" value="1"/>
</dbReference>
<feature type="signal peptide" evidence="2">
    <location>
        <begin position="1"/>
        <end position="19"/>
    </location>
</feature>
<protein>
    <recommendedName>
        <fullName evidence="5">FlgD Ig-like domain-containing protein</fullName>
    </recommendedName>
</protein>
<dbReference type="Pfam" id="PF13517">
    <property type="entry name" value="FG-GAP_3"/>
    <property type="match status" value="1"/>
</dbReference>
<dbReference type="PANTHER" id="PTHR46580:SF4">
    <property type="entry name" value="ATP_GTP-BINDING PROTEIN"/>
    <property type="match status" value="1"/>
</dbReference>
<dbReference type="AlphaFoldDB" id="A0A0B5IBG1"/>
<accession>A0A0B5IBG1</accession>
<dbReference type="KEGG" id="svt:SVTN_21020"/>
<evidence type="ECO:0008006" key="5">
    <source>
        <dbReference type="Google" id="ProtNLM"/>
    </source>
</evidence>
<dbReference type="Proteomes" id="UP000031774">
    <property type="component" value="Chromosome"/>
</dbReference>
<dbReference type="Gene3D" id="2.130.10.130">
    <property type="entry name" value="Integrin alpha, N-terminal"/>
    <property type="match status" value="1"/>
</dbReference>
<dbReference type="HOGENOM" id="CLU_286496_0_0_11"/>
<dbReference type="Gene3D" id="2.130.10.10">
    <property type="entry name" value="YVTN repeat-like/Quinoprotein amine dehydrogenase"/>
    <property type="match status" value="1"/>
</dbReference>
<organism evidence="3 4">
    <name type="scientific">Streptomyces vietnamensis</name>
    <dbReference type="NCBI Taxonomy" id="362257"/>
    <lineage>
        <taxon>Bacteria</taxon>
        <taxon>Bacillati</taxon>
        <taxon>Actinomycetota</taxon>
        <taxon>Actinomycetes</taxon>
        <taxon>Kitasatosporales</taxon>
        <taxon>Streptomycetaceae</taxon>
        <taxon>Streptomyces</taxon>
    </lineage>
</organism>
<dbReference type="SUPFAM" id="SSF69318">
    <property type="entry name" value="Integrin alpha N-terminal domain"/>
    <property type="match status" value="1"/>
</dbReference>
<dbReference type="EMBL" id="CP010407">
    <property type="protein sequence ID" value="AJF69886.1"/>
    <property type="molecule type" value="Genomic_DNA"/>
</dbReference>